<comment type="pathway">
    <text evidence="1">Lipid metabolism; fatty acid beta-oxidation.</text>
</comment>
<dbReference type="Pfam" id="PF02737">
    <property type="entry name" value="3HCDH_N"/>
    <property type="match status" value="1"/>
</dbReference>
<evidence type="ECO:0000256" key="2">
    <source>
        <dbReference type="ARBA" id="ARBA00007005"/>
    </source>
</evidence>
<dbReference type="InterPro" id="IPR001753">
    <property type="entry name" value="Enoyl-CoA_hydra/iso"/>
</dbReference>
<dbReference type="GO" id="GO:0006635">
    <property type="term" value="P:fatty acid beta-oxidation"/>
    <property type="evidence" value="ECO:0007669"/>
    <property type="project" value="UniProtKB-UniPathway"/>
</dbReference>
<proteinExistence type="inferred from homology"/>
<dbReference type="PANTHER" id="PTHR43612">
    <property type="entry name" value="TRIFUNCTIONAL ENZYME SUBUNIT ALPHA"/>
    <property type="match status" value="1"/>
</dbReference>
<comment type="catalytic activity">
    <reaction evidence="12">
        <text>a (3S)-3-hydroxyacyl-CoA + NAD(+) = a 3-oxoacyl-CoA + NADH + H(+)</text>
        <dbReference type="Rhea" id="RHEA:22432"/>
        <dbReference type="ChEBI" id="CHEBI:15378"/>
        <dbReference type="ChEBI" id="CHEBI:57318"/>
        <dbReference type="ChEBI" id="CHEBI:57540"/>
        <dbReference type="ChEBI" id="CHEBI:57945"/>
        <dbReference type="ChEBI" id="CHEBI:90726"/>
        <dbReference type="EC" id="1.1.1.35"/>
    </reaction>
</comment>
<evidence type="ECO:0000259" key="13">
    <source>
        <dbReference type="Pfam" id="PF00725"/>
    </source>
</evidence>
<keyword evidence="10" id="KW-0456">Lyase</keyword>
<name>A0A2H3PBK6_9BACT</name>
<dbReference type="InterPro" id="IPR006108">
    <property type="entry name" value="3HC_DH_C"/>
</dbReference>
<dbReference type="PANTHER" id="PTHR43612:SF3">
    <property type="entry name" value="TRIFUNCTIONAL ENZYME SUBUNIT ALPHA, MITOCHONDRIAL"/>
    <property type="match status" value="1"/>
</dbReference>
<dbReference type="Gene3D" id="3.40.50.720">
    <property type="entry name" value="NAD(P)-binding Rossmann-like Domain"/>
    <property type="match status" value="1"/>
</dbReference>
<feature type="domain" description="3-hydroxyacyl-CoA dehydrogenase NAD binding" evidence="14">
    <location>
        <begin position="317"/>
        <end position="494"/>
    </location>
</feature>
<dbReference type="InterPro" id="IPR036291">
    <property type="entry name" value="NAD(P)-bd_dom_sf"/>
</dbReference>
<evidence type="ECO:0000259" key="14">
    <source>
        <dbReference type="Pfam" id="PF02737"/>
    </source>
</evidence>
<feature type="domain" description="3-hydroxyacyl-CoA dehydrogenase C-terminal" evidence="13">
    <location>
        <begin position="497"/>
        <end position="591"/>
    </location>
</feature>
<evidence type="ECO:0000256" key="3">
    <source>
        <dbReference type="ARBA" id="ARBA00008750"/>
    </source>
</evidence>
<keyword evidence="6" id="KW-0442">Lipid degradation</keyword>
<dbReference type="Proteomes" id="UP000221024">
    <property type="component" value="Unassembled WGS sequence"/>
</dbReference>
<reference evidence="15 16" key="1">
    <citation type="submission" date="2017-10" db="EMBL/GenBank/DDBJ databases">
        <title>Draft genome of Longimonas halophila.</title>
        <authorList>
            <person name="Goh K.M."/>
            <person name="Shamsir M.S."/>
            <person name="Lim S.W."/>
        </authorList>
    </citation>
    <scope>NUCLEOTIDE SEQUENCE [LARGE SCALE GENOMIC DNA]</scope>
    <source>
        <strain evidence="15 16">KCTC 42399</strain>
    </source>
</reference>
<dbReference type="Gene3D" id="3.90.226.10">
    <property type="entry name" value="2-enoyl-CoA Hydratase, Chain A, domain 1"/>
    <property type="match status" value="1"/>
</dbReference>
<dbReference type="Pfam" id="PF00378">
    <property type="entry name" value="ECH_1"/>
    <property type="match status" value="1"/>
</dbReference>
<keyword evidence="5" id="KW-0276">Fatty acid metabolism</keyword>
<dbReference type="InterPro" id="IPR008927">
    <property type="entry name" value="6-PGluconate_DH-like_C_sf"/>
</dbReference>
<evidence type="ECO:0000256" key="9">
    <source>
        <dbReference type="ARBA" id="ARBA00023098"/>
    </source>
</evidence>
<keyword evidence="16" id="KW-1185">Reference proteome</keyword>
<dbReference type="InterPro" id="IPR029045">
    <property type="entry name" value="ClpP/crotonase-like_dom_sf"/>
</dbReference>
<comment type="similarity">
    <text evidence="3">In the N-terminal section; belongs to the enoyl-CoA hydratase/isomerase family.</text>
</comment>
<dbReference type="CDD" id="cd06558">
    <property type="entry name" value="crotonase-like"/>
    <property type="match status" value="1"/>
</dbReference>
<dbReference type="AlphaFoldDB" id="A0A2H3PBK6"/>
<evidence type="ECO:0000313" key="16">
    <source>
        <dbReference type="Proteomes" id="UP000221024"/>
    </source>
</evidence>
<dbReference type="Pfam" id="PF00725">
    <property type="entry name" value="3HCDH"/>
    <property type="match status" value="1"/>
</dbReference>
<dbReference type="InterPro" id="IPR006176">
    <property type="entry name" value="3-OHacyl-CoA_DH_NAD-bd"/>
</dbReference>
<dbReference type="EC" id="4.2.1.17" evidence="4"/>
<dbReference type="InterPro" id="IPR050136">
    <property type="entry name" value="FA_oxidation_alpha_subunit"/>
</dbReference>
<dbReference type="EMBL" id="PDEP01000001">
    <property type="protein sequence ID" value="PEN09648.1"/>
    <property type="molecule type" value="Genomic_DNA"/>
</dbReference>
<comment type="caution">
    <text evidence="15">The sequence shown here is derived from an EMBL/GenBank/DDBJ whole genome shotgun (WGS) entry which is preliminary data.</text>
</comment>
<dbReference type="SUPFAM" id="SSF51735">
    <property type="entry name" value="NAD(P)-binding Rossmann-fold domains"/>
    <property type="match status" value="1"/>
</dbReference>
<evidence type="ECO:0000256" key="5">
    <source>
        <dbReference type="ARBA" id="ARBA00022832"/>
    </source>
</evidence>
<evidence type="ECO:0000256" key="6">
    <source>
        <dbReference type="ARBA" id="ARBA00022963"/>
    </source>
</evidence>
<evidence type="ECO:0000256" key="4">
    <source>
        <dbReference type="ARBA" id="ARBA00012076"/>
    </source>
</evidence>
<dbReference type="SUPFAM" id="SSF52096">
    <property type="entry name" value="ClpP/crotonase"/>
    <property type="match status" value="1"/>
</dbReference>
<dbReference type="Gene3D" id="1.10.1040.50">
    <property type="match status" value="1"/>
</dbReference>
<keyword evidence="11" id="KW-0511">Multifunctional enzyme</keyword>
<evidence type="ECO:0000256" key="8">
    <source>
        <dbReference type="ARBA" id="ARBA00023027"/>
    </source>
</evidence>
<dbReference type="SUPFAM" id="SSF48179">
    <property type="entry name" value="6-phosphogluconate dehydrogenase C-terminal domain-like"/>
    <property type="match status" value="2"/>
</dbReference>
<keyword evidence="9" id="KW-0443">Lipid metabolism</keyword>
<sequence>MPVTLNTDLLRTDLDDGVLTVWIDTPDARVNTIDETMIAAFEAVIDAAETTSEVEALVFISGKDDTFIAGADLDMLKAFEQPADVRALSRRAHALLDRLQALDAPSVAAVHGAAMGGGLEMTLGCTYRIATTSSKTQMAFPEVKLGLLPGGGGTQYLPRLVGLQQSLPLLLTGKTTYPKKAKRIGLVDALTHAPGLHQAAQKAARQLADGTLTPDRPSDWTDRLLESNPLTRRGVYWKAGQDTKKETRGNYPAPPRIIECVKTGLEHGLEAGLDAEATAFGELVFTPESKALVSLFFAKRQADTNDHADDARPVQRMAVLGAGLMGAGIADVSARDGLDVFVKDIDLKHASAARKHIYKTASKRTKKGIISSFERDTLMERIQPVGSYDALATADLIIEAVPESINLKQSVLADVEAVVSDECVIASNTSSIPIADIAANAERPERVLGMHYFSPVEKMPLLEIIATESTSKEAVATAYEVGLRQGKSVIVVNDGPGFYTTRILALYMNEALLLLDEGADALQVETAMKDFGFPMGPYELFDLVGIDVAAKITEVMGRYLEGDRYRISEAASPVAEAGLHGQKTKRGFYTYEGSGSDPKRGDFNPGIYRFFGGSDRADIDPKAVQQRLALTMVNEALRCLDEDILRDPVDGDIGAVFGLGFPPFRGGPFRYVDAEGAGRIQQLLHRHMQEHGDRFTPAESLVRHAQNGTTYHGDSA</sequence>
<keyword evidence="8" id="KW-0520">NAD</keyword>
<evidence type="ECO:0000313" key="15">
    <source>
        <dbReference type="EMBL" id="PEN09648.1"/>
    </source>
</evidence>
<keyword evidence="7" id="KW-0560">Oxidoreductase</keyword>
<dbReference type="RefSeq" id="WP_098061047.1">
    <property type="nucleotide sequence ID" value="NZ_PDEP01000001.1"/>
</dbReference>
<organism evidence="15 16">
    <name type="scientific">Longimonas halophila</name>
    <dbReference type="NCBI Taxonomy" id="1469170"/>
    <lineage>
        <taxon>Bacteria</taxon>
        <taxon>Pseudomonadati</taxon>
        <taxon>Rhodothermota</taxon>
        <taxon>Rhodothermia</taxon>
        <taxon>Rhodothermales</taxon>
        <taxon>Salisaetaceae</taxon>
        <taxon>Longimonas</taxon>
    </lineage>
</organism>
<evidence type="ECO:0000256" key="1">
    <source>
        <dbReference type="ARBA" id="ARBA00005005"/>
    </source>
</evidence>
<evidence type="ECO:0000256" key="10">
    <source>
        <dbReference type="ARBA" id="ARBA00023239"/>
    </source>
</evidence>
<evidence type="ECO:0000256" key="12">
    <source>
        <dbReference type="ARBA" id="ARBA00049556"/>
    </source>
</evidence>
<dbReference type="OrthoDB" id="9771883at2"/>
<dbReference type="UniPathway" id="UPA00659"/>
<evidence type="ECO:0000256" key="7">
    <source>
        <dbReference type="ARBA" id="ARBA00023002"/>
    </source>
</evidence>
<evidence type="ECO:0000256" key="11">
    <source>
        <dbReference type="ARBA" id="ARBA00023268"/>
    </source>
</evidence>
<protein>
    <recommendedName>
        <fullName evidence="4">enoyl-CoA hydratase</fullName>
        <ecNumber evidence="4">4.2.1.17</ecNumber>
    </recommendedName>
</protein>
<dbReference type="FunFam" id="3.40.50.720:FF:000009">
    <property type="entry name" value="Fatty oxidation complex, alpha subunit"/>
    <property type="match status" value="1"/>
</dbReference>
<dbReference type="FunFam" id="3.90.226.10:FF:000011">
    <property type="entry name" value="Fatty acid oxidation complex subunit alpha"/>
    <property type="match status" value="1"/>
</dbReference>
<gene>
    <name evidence="15" type="ORF">CRI93_01175</name>
</gene>
<dbReference type="GO" id="GO:0004300">
    <property type="term" value="F:enoyl-CoA hydratase activity"/>
    <property type="evidence" value="ECO:0007669"/>
    <property type="project" value="UniProtKB-EC"/>
</dbReference>
<dbReference type="GO" id="GO:0070403">
    <property type="term" value="F:NAD+ binding"/>
    <property type="evidence" value="ECO:0007669"/>
    <property type="project" value="InterPro"/>
</dbReference>
<accession>A0A2H3PBK6</accession>
<comment type="similarity">
    <text evidence="2">In the central section; belongs to the 3-hydroxyacyl-CoA dehydrogenase family.</text>
</comment>
<dbReference type="GO" id="GO:0016509">
    <property type="term" value="F:long-chain (3S)-3-hydroxyacyl-CoA dehydrogenase (NAD+) activity"/>
    <property type="evidence" value="ECO:0007669"/>
    <property type="project" value="TreeGrafter"/>
</dbReference>